<protein>
    <recommendedName>
        <fullName evidence="4">Chromo domain-containing protein</fullName>
    </recommendedName>
</protein>
<evidence type="ECO:0000256" key="3">
    <source>
        <dbReference type="SAM" id="MobiDB-lite"/>
    </source>
</evidence>
<dbReference type="PROSITE" id="PS00598">
    <property type="entry name" value="CHROMO_1"/>
    <property type="match status" value="1"/>
</dbReference>
<reference evidence="5" key="1">
    <citation type="submission" date="2020-10" db="EMBL/GenBank/DDBJ databases">
        <authorList>
            <person name="Han B."/>
            <person name="Lu T."/>
            <person name="Zhao Q."/>
            <person name="Huang X."/>
            <person name="Zhao Y."/>
        </authorList>
    </citation>
    <scope>NUCLEOTIDE SEQUENCE</scope>
</reference>
<comment type="subcellular location">
    <subcellularLocation>
        <location evidence="1">Nucleus</location>
    </subcellularLocation>
</comment>
<dbReference type="SUPFAM" id="SSF54160">
    <property type="entry name" value="Chromo domain-like"/>
    <property type="match status" value="1"/>
</dbReference>
<evidence type="ECO:0000313" key="5">
    <source>
        <dbReference type="EMBL" id="CAD6226422.1"/>
    </source>
</evidence>
<organism evidence="5 6">
    <name type="scientific">Miscanthus lutarioriparius</name>
    <dbReference type="NCBI Taxonomy" id="422564"/>
    <lineage>
        <taxon>Eukaryota</taxon>
        <taxon>Viridiplantae</taxon>
        <taxon>Streptophyta</taxon>
        <taxon>Embryophyta</taxon>
        <taxon>Tracheophyta</taxon>
        <taxon>Spermatophyta</taxon>
        <taxon>Magnoliopsida</taxon>
        <taxon>Liliopsida</taxon>
        <taxon>Poales</taxon>
        <taxon>Poaceae</taxon>
        <taxon>PACMAD clade</taxon>
        <taxon>Panicoideae</taxon>
        <taxon>Andropogonodae</taxon>
        <taxon>Andropogoneae</taxon>
        <taxon>Saccharinae</taxon>
        <taxon>Miscanthus</taxon>
    </lineage>
</organism>
<evidence type="ECO:0000313" key="6">
    <source>
        <dbReference type="Proteomes" id="UP000604825"/>
    </source>
</evidence>
<feature type="region of interest" description="Disordered" evidence="3">
    <location>
        <begin position="161"/>
        <end position="185"/>
    </location>
</feature>
<dbReference type="AlphaFoldDB" id="A0A811NQZ2"/>
<keyword evidence="6" id="KW-1185">Reference proteome</keyword>
<dbReference type="Gene3D" id="2.40.50.40">
    <property type="match status" value="1"/>
</dbReference>
<evidence type="ECO:0000256" key="1">
    <source>
        <dbReference type="ARBA" id="ARBA00004123"/>
    </source>
</evidence>
<dbReference type="Pfam" id="PF00385">
    <property type="entry name" value="Chromo"/>
    <property type="match status" value="1"/>
</dbReference>
<feature type="domain" description="Chromo" evidence="4">
    <location>
        <begin position="392"/>
        <end position="436"/>
    </location>
</feature>
<dbReference type="InterPro" id="IPR016197">
    <property type="entry name" value="Chromo-like_dom_sf"/>
</dbReference>
<dbReference type="InterPro" id="IPR023779">
    <property type="entry name" value="Chromodomain_CS"/>
</dbReference>
<dbReference type="OrthoDB" id="690736at2759"/>
<dbReference type="InterPro" id="IPR056924">
    <property type="entry name" value="SH3_Tf2-1"/>
</dbReference>
<dbReference type="Proteomes" id="UP000604825">
    <property type="component" value="Unassembled WGS sequence"/>
</dbReference>
<name>A0A811NQZ2_9POAL</name>
<accession>A0A811NQZ2</accession>
<dbReference type="PROSITE" id="PS50013">
    <property type="entry name" value="CHROMO_2"/>
    <property type="match status" value="1"/>
</dbReference>
<dbReference type="InterPro" id="IPR023780">
    <property type="entry name" value="Chromo_domain"/>
</dbReference>
<dbReference type="GO" id="GO:0005634">
    <property type="term" value="C:nucleus"/>
    <property type="evidence" value="ECO:0007669"/>
    <property type="project" value="UniProtKB-SubCell"/>
</dbReference>
<dbReference type="Pfam" id="PF03732">
    <property type="entry name" value="Retrotrans_gag"/>
    <property type="match status" value="1"/>
</dbReference>
<dbReference type="PANTHER" id="PTHR46148:SF52">
    <property type="entry name" value="OS04G0603800 PROTEIN"/>
    <property type="match status" value="1"/>
</dbReference>
<comment type="caution">
    <text evidence="5">The sequence shown here is derived from an EMBL/GenBank/DDBJ whole genome shotgun (WGS) entry which is preliminary data.</text>
</comment>
<dbReference type="Pfam" id="PF24626">
    <property type="entry name" value="SH3_Tf2-1"/>
    <property type="match status" value="1"/>
</dbReference>
<dbReference type="PANTHER" id="PTHR46148">
    <property type="entry name" value="CHROMO DOMAIN-CONTAINING PROTEIN"/>
    <property type="match status" value="1"/>
</dbReference>
<proteinExistence type="predicted"/>
<sequence>MYSVHLAIWVRVATHHFTHAAARWLQSVESEVHNISWESFSNLIHERFSRDQHELLLHQLFHIKHTSTISVYIEKFTDLFEQLKAYNPHPDKLYFTTRFVDGLREDIRSVVMVARLQNLDTACTLALLQEEALDQGTHKEFKCSEASPFARTATIKGALPLPLPPRRPQAVQDPVPEKRVPTKSTSIDDKLSTLRNYRRARGLCVRCGNKWAIGHRCALVPQVHALQEVWDLCSEAFQEAVDSPIQEADQPTDVQAFMMLSSAAASGSAAPRTMQFKGSLLGRDVVILVDSGSSHSFLSSCIATGLPNLRPLRKPMTPYVQSSLAPRSHHKLCFKYFGPFKVLSKIGAVAYKLELPPTSSIHPVFHVSMLKPASSAVPAVSARLPDLDNNMQVPERVLQSRLHQRGTHSVKQLLIKWSGLNDDLATWEDADTIMQCFLGAPAWGHVGTQGGRDVSKPHRGNPSAAPRPKRKRARLSGPEWACVTRNEKPESA</sequence>
<evidence type="ECO:0000259" key="4">
    <source>
        <dbReference type="PROSITE" id="PS50013"/>
    </source>
</evidence>
<feature type="region of interest" description="Disordered" evidence="3">
    <location>
        <begin position="448"/>
        <end position="492"/>
    </location>
</feature>
<dbReference type="InterPro" id="IPR000953">
    <property type="entry name" value="Chromo/chromo_shadow_dom"/>
</dbReference>
<evidence type="ECO:0000256" key="2">
    <source>
        <dbReference type="ARBA" id="ARBA00023242"/>
    </source>
</evidence>
<feature type="compositionally biased region" description="Basic and acidic residues" evidence="3">
    <location>
        <begin position="175"/>
        <end position="185"/>
    </location>
</feature>
<keyword evidence="2" id="KW-0539">Nucleus</keyword>
<dbReference type="EMBL" id="CAJGYO010000004">
    <property type="protein sequence ID" value="CAD6226422.1"/>
    <property type="molecule type" value="Genomic_DNA"/>
</dbReference>
<dbReference type="InterPro" id="IPR005162">
    <property type="entry name" value="Retrotrans_gag_dom"/>
</dbReference>
<gene>
    <name evidence="5" type="ORF">NCGR_LOCUS18251</name>
</gene>